<name>A0A061JHE1_9PROT</name>
<reference evidence="2 3" key="1">
    <citation type="journal article" date="2013" name="Genome Announc.">
        <title>Draft Genome Sequence of Holospora undulata Strain HU1, a Micronucleus-Specific Symbiont of the Ciliate Paramecium caudatum.</title>
        <authorList>
            <person name="Dohra H."/>
            <person name="Suzuki H."/>
            <person name="Suzuki T."/>
            <person name="Tanaka K."/>
            <person name="Fujishima M."/>
        </authorList>
    </citation>
    <scope>NUCLEOTIDE SEQUENCE [LARGE SCALE GENOMIC DNA]</scope>
    <source>
        <strain evidence="2 3">HU1</strain>
    </source>
</reference>
<sequence>MLNCTKNIIFFSFKLGLFLEVLEIKTAFSNSEIKKNFKSGALLSQKIYSNEEKKCLESYIRDLEKELSLIRQSLYQETSLALRKKIKQRIRILKIKLKQAKKKLLSRKGGIIFSEPEKYFDFRIENFSKEENFSEKESRQYIQYLEKLEKTNRLIDFSNQKIKEIKNKINVINAEINFPETNVTETNLEKLQEQVRHLNKELEEENRLLKTYDRRNLFQEDY</sequence>
<dbReference type="AlphaFoldDB" id="A0A061JHE1"/>
<comment type="caution">
    <text evidence="2">The sequence shown here is derived from an EMBL/GenBank/DDBJ whole genome shotgun (WGS) entry which is preliminary data.</text>
</comment>
<dbReference type="Proteomes" id="UP000026922">
    <property type="component" value="Unassembled WGS sequence"/>
</dbReference>
<feature type="coiled-coil region" evidence="1">
    <location>
        <begin position="148"/>
        <end position="215"/>
    </location>
</feature>
<proteinExistence type="predicted"/>
<organism evidence="2 3">
    <name type="scientific">Holospora undulata HU1</name>
    <dbReference type="NCBI Taxonomy" id="1321371"/>
    <lineage>
        <taxon>Bacteria</taxon>
        <taxon>Pseudomonadati</taxon>
        <taxon>Pseudomonadota</taxon>
        <taxon>Alphaproteobacteria</taxon>
        <taxon>Holosporales</taxon>
        <taxon>Holosporaceae</taxon>
        <taxon>Holospora</taxon>
    </lineage>
</organism>
<evidence type="ECO:0000313" key="3">
    <source>
        <dbReference type="Proteomes" id="UP000026922"/>
    </source>
</evidence>
<accession>A0A061JHE1</accession>
<gene>
    <name evidence="2" type="ORF">K737_300885</name>
</gene>
<dbReference type="EMBL" id="ARPM03000160">
    <property type="protein sequence ID" value="ETZ04698.1"/>
    <property type="molecule type" value="Genomic_DNA"/>
</dbReference>
<evidence type="ECO:0000256" key="1">
    <source>
        <dbReference type="SAM" id="Coils"/>
    </source>
</evidence>
<keyword evidence="3" id="KW-1185">Reference proteome</keyword>
<dbReference type="RefSeq" id="WP_006289963.1">
    <property type="nucleotide sequence ID" value="NZ_ARPM03000160.1"/>
</dbReference>
<evidence type="ECO:0000313" key="2">
    <source>
        <dbReference type="EMBL" id="ETZ04698.1"/>
    </source>
</evidence>
<keyword evidence="1" id="KW-0175">Coiled coil</keyword>
<protein>
    <submittedName>
        <fullName evidence="2">Uncharacterized protein</fullName>
    </submittedName>
</protein>